<dbReference type="InParanoid" id="F6QDB0"/>
<keyword evidence="1 7" id="KW-0732">Signal</keyword>
<proteinExistence type="predicted"/>
<dbReference type="GO" id="GO:0042605">
    <property type="term" value="F:peptide antigen binding"/>
    <property type="evidence" value="ECO:0000318"/>
    <property type="project" value="GO_Central"/>
</dbReference>
<feature type="domain" description="Ig-like" evidence="8">
    <location>
        <begin position="23"/>
        <end position="114"/>
    </location>
</feature>
<dbReference type="HOGENOM" id="CLU_077975_8_3_1"/>
<dbReference type="eggNOG" id="ENOG502SSUZ">
    <property type="taxonomic scope" value="Eukaryota"/>
</dbReference>
<keyword evidence="6" id="KW-1279">T cell receptor</keyword>
<organism evidence="9 10">
    <name type="scientific">Monodelphis domestica</name>
    <name type="common">Gray short-tailed opossum</name>
    <dbReference type="NCBI Taxonomy" id="13616"/>
    <lineage>
        <taxon>Eukaryota</taxon>
        <taxon>Metazoa</taxon>
        <taxon>Chordata</taxon>
        <taxon>Craniata</taxon>
        <taxon>Vertebrata</taxon>
        <taxon>Euteleostomi</taxon>
        <taxon>Mammalia</taxon>
        <taxon>Metatheria</taxon>
        <taxon>Didelphimorphia</taxon>
        <taxon>Didelphidae</taxon>
        <taxon>Monodelphis</taxon>
    </lineage>
</organism>
<name>F6QDB0_MONDO</name>
<accession>F6QDB0</accession>
<dbReference type="GO" id="GO:0002250">
    <property type="term" value="P:adaptive immune response"/>
    <property type="evidence" value="ECO:0007669"/>
    <property type="project" value="UniProtKB-KW"/>
</dbReference>
<evidence type="ECO:0000313" key="10">
    <source>
        <dbReference type="Proteomes" id="UP000002280"/>
    </source>
</evidence>
<evidence type="ECO:0000259" key="8">
    <source>
        <dbReference type="PROSITE" id="PS50835"/>
    </source>
</evidence>
<keyword evidence="3" id="KW-1064">Adaptive immunity</keyword>
<dbReference type="Proteomes" id="UP000002280">
    <property type="component" value="Chromosome 1"/>
</dbReference>
<protein>
    <recommendedName>
        <fullName evidence="8">Ig-like domain-containing protein</fullName>
    </recommendedName>
</protein>
<dbReference type="SUPFAM" id="SSF48726">
    <property type="entry name" value="Immunoglobulin"/>
    <property type="match status" value="1"/>
</dbReference>
<dbReference type="InterPro" id="IPR036179">
    <property type="entry name" value="Ig-like_dom_sf"/>
</dbReference>
<dbReference type="Pfam" id="PF07686">
    <property type="entry name" value="V-set"/>
    <property type="match status" value="1"/>
</dbReference>
<feature type="signal peptide" evidence="7">
    <location>
        <begin position="1"/>
        <end position="21"/>
    </location>
</feature>
<evidence type="ECO:0000256" key="7">
    <source>
        <dbReference type="SAM" id="SignalP"/>
    </source>
</evidence>
<sequence>MEKLSGLSFLILWLQLNGVTSQQKVEQSPLSLEVQEGGNVTVNCTYTNTAVTNLYWYHQYPGKGPRLLIQTVLNVVTKPKGRFTIHLEKGAKLFSLHISASHSEDSGTHFCAVSPQSFLCTCSLCTNLKLRFQLLTRGHSHLFIMSRNLNMKTNVQFS</sequence>
<evidence type="ECO:0000256" key="1">
    <source>
        <dbReference type="ARBA" id="ARBA00022729"/>
    </source>
</evidence>
<dbReference type="GO" id="GO:0042101">
    <property type="term" value="C:T cell receptor complex"/>
    <property type="evidence" value="ECO:0007669"/>
    <property type="project" value="UniProtKB-KW"/>
</dbReference>
<reference evidence="9" key="2">
    <citation type="submission" date="2025-08" db="UniProtKB">
        <authorList>
            <consortium name="Ensembl"/>
        </authorList>
    </citation>
    <scope>IDENTIFICATION</scope>
</reference>
<dbReference type="PANTHER" id="PTHR19343:SF0">
    <property type="entry name" value="T CELL RECEPTOR ALPHA VARIABLE 23_DELTA VARIABLE 6"/>
    <property type="match status" value="1"/>
</dbReference>
<dbReference type="InterPro" id="IPR003599">
    <property type="entry name" value="Ig_sub"/>
</dbReference>
<dbReference type="SMART" id="SM00409">
    <property type="entry name" value="IG"/>
    <property type="match status" value="1"/>
</dbReference>
<reference evidence="9" key="3">
    <citation type="submission" date="2025-09" db="UniProtKB">
        <authorList>
            <consortium name="Ensembl"/>
        </authorList>
    </citation>
    <scope>IDENTIFICATION</scope>
</reference>
<keyword evidence="4" id="KW-0675">Receptor</keyword>
<dbReference type="PANTHER" id="PTHR19343">
    <property type="entry name" value="T CELL RECEPTOR ALPHA VARIABLE 1-2"/>
    <property type="match status" value="1"/>
</dbReference>
<evidence type="ECO:0000256" key="5">
    <source>
        <dbReference type="ARBA" id="ARBA00023319"/>
    </source>
</evidence>
<dbReference type="InterPro" id="IPR007110">
    <property type="entry name" value="Ig-like_dom"/>
</dbReference>
<dbReference type="InterPro" id="IPR051006">
    <property type="entry name" value="TCR_variable_domain"/>
</dbReference>
<evidence type="ECO:0000313" key="9">
    <source>
        <dbReference type="Ensembl" id="ENSMODP00000007133.2"/>
    </source>
</evidence>
<dbReference type="InterPro" id="IPR013783">
    <property type="entry name" value="Ig-like_fold"/>
</dbReference>
<evidence type="ECO:0000256" key="2">
    <source>
        <dbReference type="ARBA" id="ARBA00022859"/>
    </source>
</evidence>
<evidence type="ECO:0000256" key="4">
    <source>
        <dbReference type="ARBA" id="ARBA00023170"/>
    </source>
</evidence>
<dbReference type="GeneTree" id="ENSGT00940000153130"/>
<dbReference type="Bgee" id="ENSMODG00000048290">
    <property type="expression patterns" value="Expressed in blood and 2 other cell types or tissues"/>
</dbReference>
<evidence type="ECO:0000256" key="3">
    <source>
        <dbReference type="ARBA" id="ARBA00023130"/>
    </source>
</evidence>
<dbReference type="AlphaFoldDB" id="F6QDB0"/>
<reference evidence="9 10" key="1">
    <citation type="journal article" date="2007" name="Nature">
        <title>Genome of the marsupial Monodelphis domestica reveals innovation in non-coding sequences.</title>
        <authorList>
            <person name="Mikkelsen T.S."/>
            <person name="Wakefield M.J."/>
            <person name="Aken B."/>
            <person name="Amemiya C.T."/>
            <person name="Chang J.L."/>
            <person name="Duke S."/>
            <person name="Garber M."/>
            <person name="Gentles A.J."/>
            <person name="Goodstadt L."/>
            <person name="Heger A."/>
            <person name="Jurka J."/>
            <person name="Kamal M."/>
            <person name="Mauceli E."/>
            <person name="Searle S.M."/>
            <person name="Sharpe T."/>
            <person name="Baker M.L."/>
            <person name="Batzer M.A."/>
            <person name="Benos P.V."/>
            <person name="Belov K."/>
            <person name="Clamp M."/>
            <person name="Cook A."/>
            <person name="Cuff J."/>
            <person name="Das R."/>
            <person name="Davidow L."/>
            <person name="Deakin J.E."/>
            <person name="Fazzari M.J."/>
            <person name="Glass J.L."/>
            <person name="Grabherr M."/>
            <person name="Greally J.M."/>
            <person name="Gu W."/>
            <person name="Hore T.A."/>
            <person name="Huttley G.A."/>
            <person name="Kleber M."/>
            <person name="Jirtle R.L."/>
            <person name="Koina E."/>
            <person name="Lee J.T."/>
            <person name="Mahony S."/>
            <person name="Marra M.A."/>
            <person name="Miller R.D."/>
            <person name="Nicholls R.D."/>
            <person name="Oda M."/>
            <person name="Papenfuss A.T."/>
            <person name="Parra Z.E."/>
            <person name="Pollock D.D."/>
            <person name="Ray D.A."/>
            <person name="Schein J.E."/>
            <person name="Speed T.P."/>
            <person name="Thompson K."/>
            <person name="VandeBerg J.L."/>
            <person name="Wade C.M."/>
            <person name="Walker J.A."/>
            <person name="Waters P.D."/>
            <person name="Webber C."/>
            <person name="Weidman J.R."/>
            <person name="Xie X."/>
            <person name="Zody M.C."/>
            <person name="Baldwin J."/>
            <person name="Abdouelleil A."/>
            <person name="Abdulkadir J."/>
            <person name="Abebe A."/>
            <person name="Abera B."/>
            <person name="Abreu J."/>
            <person name="Acer S.C."/>
            <person name="Aftuck L."/>
            <person name="Alexander A."/>
            <person name="An P."/>
            <person name="Anderson E."/>
            <person name="Anderson S."/>
            <person name="Arachi H."/>
            <person name="Azer M."/>
            <person name="Bachantsang P."/>
            <person name="Barry A."/>
            <person name="Bayul T."/>
            <person name="Berlin A."/>
            <person name="Bessette D."/>
            <person name="Bloom T."/>
            <person name="Bloom T."/>
            <person name="Boguslavskiy L."/>
            <person name="Bonnet C."/>
            <person name="Boukhgalter B."/>
            <person name="Bourzgui I."/>
            <person name="Brown A."/>
            <person name="Cahill P."/>
            <person name="Channer S."/>
            <person name="Cheshatsang Y."/>
            <person name="Chuda L."/>
            <person name="Citroen M."/>
            <person name="Collymore A."/>
            <person name="Cooke P."/>
            <person name="Costello M."/>
            <person name="D'Aco K."/>
            <person name="Daza R."/>
            <person name="De Haan G."/>
            <person name="DeGray S."/>
            <person name="DeMaso C."/>
            <person name="Dhargay N."/>
            <person name="Dooley K."/>
            <person name="Dooley E."/>
            <person name="Doricent M."/>
            <person name="Dorje P."/>
            <person name="Dorjee K."/>
            <person name="Dupes A."/>
            <person name="Elong R."/>
            <person name="Falk J."/>
            <person name="Farina A."/>
            <person name="Faro S."/>
            <person name="Ferguson D."/>
            <person name="Fisher S."/>
            <person name="Foley C.D."/>
            <person name="Franke A."/>
            <person name="Friedrich D."/>
            <person name="Gadbois L."/>
            <person name="Gearin G."/>
            <person name="Gearin C.R."/>
            <person name="Giannoukos G."/>
            <person name="Goode T."/>
            <person name="Graham J."/>
            <person name="Grandbois E."/>
            <person name="Grewal S."/>
            <person name="Gyaltsen K."/>
            <person name="Hafez N."/>
            <person name="Hagos B."/>
            <person name="Hall J."/>
            <person name="Henson C."/>
            <person name="Hollinger A."/>
            <person name="Honan T."/>
            <person name="Huard M.D."/>
            <person name="Hughes L."/>
            <person name="Hurhula B."/>
            <person name="Husby M.E."/>
            <person name="Kamat A."/>
            <person name="Kanga B."/>
            <person name="Kashin S."/>
            <person name="Khazanovich D."/>
            <person name="Kisner P."/>
            <person name="Lance K."/>
            <person name="Lara M."/>
            <person name="Lee W."/>
            <person name="Lennon N."/>
            <person name="Letendre F."/>
            <person name="LeVine R."/>
            <person name="Lipovsky A."/>
            <person name="Liu X."/>
            <person name="Liu J."/>
            <person name="Liu S."/>
            <person name="Lokyitsang T."/>
            <person name="Lokyitsang Y."/>
            <person name="Lubonja R."/>
            <person name="Lui A."/>
            <person name="MacDonald P."/>
            <person name="Magnisalis V."/>
            <person name="Maru K."/>
            <person name="Matthews C."/>
            <person name="McCusker W."/>
            <person name="McDonough S."/>
            <person name="Mehta T."/>
            <person name="Meldrim J."/>
            <person name="Meneus L."/>
            <person name="Mihai O."/>
            <person name="Mihalev A."/>
            <person name="Mihova T."/>
            <person name="Mittelman R."/>
            <person name="Mlenga V."/>
            <person name="Montmayeur A."/>
            <person name="Mulrain L."/>
            <person name="Navidi A."/>
            <person name="Naylor J."/>
            <person name="Negash T."/>
            <person name="Nguyen T."/>
            <person name="Nguyen N."/>
            <person name="Nicol R."/>
            <person name="Norbu C."/>
            <person name="Norbu N."/>
            <person name="Novod N."/>
            <person name="O'Neill B."/>
            <person name="Osman S."/>
            <person name="Markiewicz E."/>
            <person name="Oyono O.L."/>
            <person name="Patti C."/>
            <person name="Phunkhang P."/>
            <person name="Pierre F."/>
            <person name="Priest M."/>
            <person name="Raghuraman S."/>
            <person name="Rege F."/>
            <person name="Reyes R."/>
            <person name="Rise C."/>
            <person name="Rogov P."/>
            <person name="Ross K."/>
            <person name="Ryan E."/>
            <person name="Settipalli S."/>
            <person name="Shea T."/>
            <person name="Sherpa N."/>
            <person name="Shi L."/>
            <person name="Shih D."/>
            <person name="Sparrow T."/>
            <person name="Spaulding J."/>
            <person name="Stalker J."/>
            <person name="Stange-Thomann N."/>
            <person name="Stavropoulos S."/>
            <person name="Stone C."/>
            <person name="Strader C."/>
            <person name="Tesfaye S."/>
            <person name="Thomson T."/>
            <person name="Thoulutsang Y."/>
            <person name="Thoulutsang D."/>
            <person name="Topham K."/>
            <person name="Topping I."/>
            <person name="Tsamla T."/>
            <person name="Vassiliev H."/>
            <person name="Vo A."/>
            <person name="Wangchuk T."/>
            <person name="Wangdi T."/>
            <person name="Weiand M."/>
            <person name="Wilkinson J."/>
            <person name="Wilson A."/>
            <person name="Yadav S."/>
            <person name="Young G."/>
            <person name="Yu Q."/>
            <person name="Zembek L."/>
            <person name="Zhong D."/>
            <person name="Zimmer A."/>
            <person name="Zwirko Z."/>
            <person name="Jaffe D.B."/>
            <person name="Alvarez P."/>
            <person name="Brockman W."/>
            <person name="Butler J."/>
            <person name="Chin C."/>
            <person name="Gnerre S."/>
            <person name="MacCallum I."/>
            <person name="Graves J.A."/>
            <person name="Ponting C.P."/>
            <person name="Breen M."/>
            <person name="Samollow P.B."/>
            <person name="Lander E.S."/>
            <person name="Lindblad-Toh K."/>
        </authorList>
    </citation>
    <scope>NUCLEOTIDE SEQUENCE [LARGE SCALE GENOMIC DNA]</scope>
</reference>
<keyword evidence="5" id="KW-0393">Immunoglobulin domain</keyword>
<dbReference type="Gene3D" id="2.60.40.10">
    <property type="entry name" value="Immunoglobulins"/>
    <property type="match status" value="1"/>
</dbReference>
<feature type="chain" id="PRO_5023914453" description="Ig-like domain-containing protein" evidence="7">
    <location>
        <begin position="22"/>
        <end position="158"/>
    </location>
</feature>
<dbReference type="PROSITE" id="PS50835">
    <property type="entry name" value="IG_LIKE"/>
    <property type="match status" value="1"/>
</dbReference>
<dbReference type="Ensembl" id="ENSMODT00000007277.2">
    <property type="protein sequence ID" value="ENSMODP00000007133.2"/>
    <property type="gene ID" value="ENSMODG00000048290.1"/>
</dbReference>
<dbReference type="SMART" id="SM00406">
    <property type="entry name" value="IGv"/>
    <property type="match status" value="1"/>
</dbReference>
<dbReference type="InterPro" id="IPR013106">
    <property type="entry name" value="Ig_V-set"/>
</dbReference>
<dbReference type="FunCoup" id="F6QDB0">
    <property type="interactions" value="244"/>
</dbReference>
<keyword evidence="2" id="KW-0391">Immunity</keyword>
<dbReference type="OMA" id="GTHFCAV"/>
<evidence type="ECO:0000256" key="6">
    <source>
        <dbReference type="ARBA" id="ARBA00043266"/>
    </source>
</evidence>
<keyword evidence="10" id="KW-1185">Reference proteome</keyword>